<organism evidence="4 5">
    <name type="scientific">Stakelama pacifica</name>
    <dbReference type="NCBI Taxonomy" id="517720"/>
    <lineage>
        <taxon>Bacteria</taxon>
        <taxon>Pseudomonadati</taxon>
        <taxon>Pseudomonadota</taxon>
        <taxon>Alphaproteobacteria</taxon>
        <taxon>Sphingomonadales</taxon>
        <taxon>Sphingomonadaceae</taxon>
        <taxon>Stakelama</taxon>
    </lineage>
</organism>
<dbReference type="PANTHER" id="PTHR44591:SF24">
    <property type="entry name" value="PROTEIN-GLUTAMATE METHYLESTERASE_PROTEIN-GLUTAMINE GLUTAMINASE 1"/>
    <property type="match status" value="1"/>
</dbReference>
<proteinExistence type="predicted"/>
<dbReference type="OrthoDB" id="582170at2"/>
<evidence type="ECO:0000256" key="1">
    <source>
        <dbReference type="ARBA" id="ARBA00022553"/>
    </source>
</evidence>
<dbReference type="SMART" id="SM00448">
    <property type="entry name" value="REC"/>
    <property type="match status" value="1"/>
</dbReference>
<accession>A0A4R6FXP9</accession>
<dbReference type="InterPro" id="IPR001789">
    <property type="entry name" value="Sig_transdc_resp-reg_receiver"/>
</dbReference>
<dbReference type="Pfam" id="PF00072">
    <property type="entry name" value="Response_reg"/>
    <property type="match status" value="1"/>
</dbReference>
<reference evidence="4 5" key="1">
    <citation type="submission" date="2019-03" db="EMBL/GenBank/DDBJ databases">
        <title>Genomic Encyclopedia of Type Strains, Phase IV (KMG-IV): sequencing the most valuable type-strain genomes for metagenomic binning, comparative biology and taxonomic classification.</title>
        <authorList>
            <person name="Goeker M."/>
        </authorList>
    </citation>
    <scope>NUCLEOTIDE SEQUENCE [LARGE SCALE GENOMIC DNA]</scope>
    <source>
        <strain evidence="4 5">DSM 25059</strain>
    </source>
</reference>
<evidence type="ECO:0000259" key="3">
    <source>
        <dbReference type="PROSITE" id="PS50110"/>
    </source>
</evidence>
<protein>
    <submittedName>
        <fullName evidence="4">Response regulator receiver domain-containing protein</fullName>
    </submittedName>
</protein>
<keyword evidence="5" id="KW-1185">Reference proteome</keyword>
<dbReference type="AlphaFoldDB" id="A0A4R6FXP9"/>
<sequence>MTEPHKILIVEDEPLIAMMLEDFLDMLGKQPAGSADTVAAALEQLSAGDFDAAILDVHLRGGEKAWPVAAALAERNIPFVLATGGSGEMIDPAFRDRPVLAKPFTMDGVEAALARLG</sequence>
<dbReference type="Gene3D" id="3.40.50.2300">
    <property type="match status" value="1"/>
</dbReference>
<evidence type="ECO:0000256" key="2">
    <source>
        <dbReference type="PROSITE-ProRule" id="PRU00169"/>
    </source>
</evidence>
<gene>
    <name evidence="4" type="ORF">EV664_101277</name>
</gene>
<comment type="caution">
    <text evidence="4">The sequence shown here is derived from an EMBL/GenBank/DDBJ whole genome shotgun (WGS) entry which is preliminary data.</text>
</comment>
<evidence type="ECO:0000313" key="4">
    <source>
        <dbReference type="EMBL" id="TDN86701.1"/>
    </source>
</evidence>
<dbReference type="PROSITE" id="PS50110">
    <property type="entry name" value="RESPONSE_REGULATORY"/>
    <property type="match status" value="1"/>
</dbReference>
<feature type="domain" description="Response regulatory" evidence="3">
    <location>
        <begin position="6"/>
        <end position="117"/>
    </location>
</feature>
<dbReference type="SUPFAM" id="SSF52172">
    <property type="entry name" value="CheY-like"/>
    <property type="match status" value="1"/>
</dbReference>
<dbReference type="RefSeq" id="WP_133493890.1">
    <property type="nucleotide sequence ID" value="NZ_BMLU01000001.1"/>
</dbReference>
<dbReference type="Proteomes" id="UP000295493">
    <property type="component" value="Unassembled WGS sequence"/>
</dbReference>
<dbReference type="InterPro" id="IPR011006">
    <property type="entry name" value="CheY-like_superfamily"/>
</dbReference>
<dbReference type="PANTHER" id="PTHR44591">
    <property type="entry name" value="STRESS RESPONSE REGULATOR PROTEIN 1"/>
    <property type="match status" value="1"/>
</dbReference>
<evidence type="ECO:0000313" key="5">
    <source>
        <dbReference type="Proteomes" id="UP000295493"/>
    </source>
</evidence>
<keyword evidence="1 2" id="KW-0597">Phosphoprotein</keyword>
<feature type="modified residue" description="4-aspartylphosphate" evidence="2">
    <location>
        <position position="56"/>
    </location>
</feature>
<name>A0A4R6FXP9_9SPHN</name>
<dbReference type="InterPro" id="IPR050595">
    <property type="entry name" value="Bact_response_regulator"/>
</dbReference>
<dbReference type="EMBL" id="SNWD01000001">
    <property type="protein sequence ID" value="TDN86701.1"/>
    <property type="molecule type" value="Genomic_DNA"/>
</dbReference>
<dbReference type="GO" id="GO:0000160">
    <property type="term" value="P:phosphorelay signal transduction system"/>
    <property type="evidence" value="ECO:0007669"/>
    <property type="project" value="InterPro"/>
</dbReference>